<keyword evidence="2" id="KW-0813">Transport</keyword>
<dbReference type="InterPro" id="IPR020846">
    <property type="entry name" value="MFS_dom"/>
</dbReference>
<dbReference type="GO" id="GO:0016020">
    <property type="term" value="C:membrane"/>
    <property type="evidence" value="ECO:0007669"/>
    <property type="project" value="UniProtKB-SubCell"/>
</dbReference>
<accession>A0A6V7THE5</accession>
<keyword evidence="6 7" id="KW-0472">Membrane</keyword>
<proteinExistence type="predicted"/>
<feature type="transmembrane region" description="Helical" evidence="7">
    <location>
        <begin position="488"/>
        <end position="510"/>
    </location>
</feature>
<evidence type="ECO:0000256" key="1">
    <source>
        <dbReference type="ARBA" id="ARBA00004141"/>
    </source>
</evidence>
<evidence type="ECO:0000256" key="3">
    <source>
        <dbReference type="ARBA" id="ARBA00022692"/>
    </source>
</evidence>
<evidence type="ECO:0000256" key="5">
    <source>
        <dbReference type="ARBA" id="ARBA00022989"/>
    </source>
</evidence>
<evidence type="ECO:0000259" key="8">
    <source>
        <dbReference type="PROSITE" id="PS50850"/>
    </source>
</evidence>
<feature type="transmembrane region" description="Helical" evidence="7">
    <location>
        <begin position="397"/>
        <end position="417"/>
    </location>
</feature>
<dbReference type="GO" id="GO:0006820">
    <property type="term" value="P:monoatomic anion transport"/>
    <property type="evidence" value="ECO:0007669"/>
    <property type="project" value="TreeGrafter"/>
</dbReference>
<dbReference type="InterPro" id="IPR050382">
    <property type="entry name" value="MFS_Na/Anion_cotransporter"/>
</dbReference>
<dbReference type="EMBL" id="CAJEWN010000001">
    <property type="protein sequence ID" value="CAD2122404.1"/>
    <property type="molecule type" value="Genomic_DNA"/>
</dbReference>
<dbReference type="PANTHER" id="PTHR11662">
    <property type="entry name" value="SOLUTE CARRIER FAMILY 17"/>
    <property type="match status" value="1"/>
</dbReference>
<reference evidence="9 10" key="1">
    <citation type="submission" date="2020-08" db="EMBL/GenBank/DDBJ databases">
        <authorList>
            <person name="Koutsovoulos G."/>
            <person name="Danchin GJ E."/>
        </authorList>
    </citation>
    <scope>NUCLEOTIDE SEQUENCE [LARGE SCALE GENOMIC DNA]</scope>
</reference>
<feature type="transmembrane region" description="Helical" evidence="7">
    <location>
        <begin position="20"/>
        <end position="40"/>
    </location>
</feature>
<protein>
    <recommendedName>
        <fullName evidence="8">Major facilitator superfamily (MFS) profile domain-containing protein</fullName>
    </recommendedName>
</protein>
<dbReference type="SUPFAM" id="SSF103473">
    <property type="entry name" value="MFS general substrate transporter"/>
    <property type="match status" value="1"/>
</dbReference>
<feature type="transmembrane region" description="Helical" evidence="7">
    <location>
        <begin position="132"/>
        <end position="151"/>
    </location>
</feature>
<feature type="transmembrane region" description="Helical" evidence="7">
    <location>
        <begin position="253"/>
        <end position="273"/>
    </location>
</feature>
<evidence type="ECO:0000256" key="2">
    <source>
        <dbReference type="ARBA" id="ARBA00022448"/>
    </source>
</evidence>
<dbReference type="FunFam" id="1.20.1250.20:FF:000003">
    <property type="entry name" value="Solute carrier family 17 member 3"/>
    <property type="match status" value="1"/>
</dbReference>
<evidence type="ECO:0000313" key="10">
    <source>
        <dbReference type="Proteomes" id="UP000580250"/>
    </source>
</evidence>
<organism evidence="9 10">
    <name type="scientific">Meloidogyne enterolobii</name>
    <name type="common">Root-knot nematode worm</name>
    <name type="synonym">Meloidogyne mayaguensis</name>
    <dbReference type="NCBI Taxonomy" id="390850"/>
    <lineage>
        <taxon>Eukaryota</taxon>
        <taxon>Metazoa</taxon>
        <taxon>Ecdysozoa</taxon>
        <taxon>Nematoda</taxon>
        <taxon>Chromadorea</taxon>
        <taxon>Rhabditida</taxon>
        <taxon>Tylenchina</taxon>
        <taxon>Tylenchomorpha</taxon>
        <taxon>Tylenchoidea</taxon>
        <taxon>Meloidogynidae</taxon>
        <taxon>Meloidogyninae</taxon>
        <taxon>Meloidogyne</taxon>
    </lineage>
</organism>
<keyword evidence="4" id="KW-0769">Symport</keyword>
<dbReference type="AlphaFoldDB" id="A0A6V7THE5"/>
<name>A0A6V7THE5_MELEN</name>
<dbReference type="InterPro" id="IPR036259">
    <property type="entry name" value="MFS_trans_sf"/>
</dbReference>
<evidence type="ECO:0000256" key="4">
    <source>
        <dbReference type="ARBA" id="ARBA00022847"/>
    </source>
</evidence>
<comment type="subcellular location">
    <subcellularLocation>
        <location evidence="1">Membrane</location>
        <topology evidence="1">Multi-pass membrane protein</topology>
    </subcellularLocation>
</comment>
<feature type="transmembrane region" description="Helical" evidence="7">
    <location>
        <begin position="184"/>
        <end position="207"/>
    </location>
</feature>
<gene>
    <name evidence="9" type="ORF">MENT_LOCUS148</name>
</gene>
<feature type="transmembrane region" description="Helical" evidence="7">
    <location>
        <begin position="456"/>
        <end position="476"/>
    </location>
</feature>
<comment type="caution">
    <text evidence="9">The sequence shown here is derived from an EMBL/GenBank/DDBJ whole genome shotgun (WGS) entry which is preliminary data.</text>
</comment>
<dbReference type="Proteomes" id="UP000580250">
    <property type="component" value="Unassembled WGS sequence"/>
</dbReference>
<evidence type="ECO:0000313" key="9">
    <source>
        <dbReference type="EMBL" id="CAD2122404.1"/>
    </source>
</evidence>
<feature type="domain" description="Major facilitator superfamily (MFS) profile" evidence="8">
    <location>
        <begin position="91"/>
        <end position="514"/>
    </location>
</feature>
<sequence>MTAKIEINSSSSSSTSNHRLLGSTRLNIAFLCFFGCAIIYSLRSNLSFAIVCMVKDDGGGENKTKIYGCNNNYNNEKEIIAQRQRRELNNIKINEISESSLNNTNFQEFNNVGAADIIIGEFDWSKQLQGQILGAFFFGYLTSQMLGGILAGRFGAKIVLFVAVLASSLISIISPGMARFNVAIFISIRALLGFTQGVIFPAMHSLLSGWAPPMERGILTGLSYAGAQVGNMLVMPLSGLLCRHGLDGGWPSIFYLFGAIGLFWCLFWFLIGADSPQKHKTIKENEKEYILESLGKNKENNSPIEIKRRPIPLYSILTSKPVWAIFVGHFAGDWGSYTMALGIPSFLNDVLGLQLTSMGIVSALPYLAYFAFINIGGHFADKLQQKGVFSTLNCRRLAMLIAFGGQALMLVAIGYCGCHQHNLVILLLILSTGISGFQYAGFVVNYMDICPELSGFVLGIGNTLSCLAGLLSPIIMGWLTPNGSKEEWLLVFYVTAFILVVGALIFSFFASAEVQEWAKEDFDYSSNDAENQEKQQKISVEQQKLPLLENDITTQFVLQQREDCEEIGRRKEKE</sequence>
<feature type="transmembrane region" description="Helical" evidence="7">
    <location>
        <begin position="423"/>
        <end position="444"/>
    </location>
</feature>
<keyword evidence="3 7" id="KW-0812">Transmembrane</keyword>
<dbReference type="InterPro" id="IPR011701">
    <property type="entry name" value="MFS"/>
</dbReference>
<dbReference type="Pfam" id="PF07690">
    <property type="entry name" value="MFS_1"/>
    <property type="match status" value="1"/>
</dbReference>
<dbReference type="CDD" id="cd17318">
    <property type="entry name" value="MFS_SLC17"/>
    <property type="match status" value="1"/>
</dbReference>
<dbReference type="PANTHER" id="PTHR11662:SF399">
    <property type="entry name" value="FI19708P1-RELATED"/>
    <property type="match status" value="1"/>
</dbReference>
<feature type="transmembrane region" description="Helical" evidence="7">
    <location>
        <begin position="351"/>
        <end position="376"/>
    </location>
</feature>
<dbReference type="Gene3D" id="1.20.1250.20">
    <property type="entry name" value="MFS general substrate transporter like domains"/>
    <property type="match status" value="2"/>
</dbReference>
<dbReference type="GO" id="GO:0015293">
    <property type="term" value="F:symporter activity"/>
    <property type="evidence" value="ECO:0007669"/>
    <property type="project" value="UniProtKB-KW"/>
</dbReference>
<keyword evidence="5 7" id="KW-1133">Transmembrane helix</keyword>
<dbReference type="PROSITE" id="PS50850">
    <property type="entry name" value="MFS"/>
    <property type="match status" value="1"/>
</dbReference>
<feature type="transmembrane region" description="Helical" evidence="7">
    <location>
        <begin position="219"/>
        <end position="241"/>
    </location>
</feature>
<evidence type="ECO:0000256" key="7">
    <source>
        <dbReference type="SAM" id="Phobius"/>
    </source>
</evidence>
<evidence type="ECO:0000256" key="6">
    <source>
        <dbReference type="ARBA" id="ARBA00023136"/>
    </source>
</evidence>
<feature type="transmembrane region" description="Helical" evidence="7">
    <location>
        <begin position="158"/>
        <end position="178"/>
    </location>
</feature>
<dbReference type="OrthoDB" id="2985014at2759"/>